<dbReference type="Proteomes" id="UP000235145">
    <property type="component" value="Unassembled WGS sequence"/>
</dbReference>
<sequence length="108" mass="11998">MGERIRSVSSRRRCTGSCTRIQPDVVQHEAGHFTLRFSDGVQQRFKRNTWPSEGAVLHNSNGKRRICTDFGGDVLKGTPWRAEHGGDDERGRPFASSERSGLVGPSSE</sequence>
<name>A0A9R1XTM9_LACSA</name>
<feature type="region of interest" description="Disordered" evidence="1">
    <location>
        <begin position="77"/>
        <end position="108"/>
    </location>
</feature>
<feature type="compositionally biased region" description="Basic and acidic residues" evidence="1">
    <location>
        <begin position="81"/>
        <end position="92"/>
    </location>
</feature>
<proteinExistence type="predicted"/>
<keyword evidence="3" id="KW-1185">Reference proteome</keyword>
<gene>
    <name evidence="2" type="ORF">LSAT_V11C100010180</name>
</gene>
<reference evidence="2 3" key="1">
    <citation type="journal article" date="2017" name="Nat. Commun.">
        <title>Genome assembly with in vitro proximity ligation data and whole-genome triplication in lettuce.</title>
        <authorList>
            <person name="Reyes-Chin-Wo S."/>
            <person name="Wang Z."/>
            <person name="Yang X."/>
            <person name="Kozik A."/>
            <person name="Arikit S."/>
            <person name="Song C."/>
            <person name="Xia L."/>
            <person name="Froenicke L."/>
            <person name="Lavelle D.O."/>
            <person name="Truco M.J."/>
            <person name="Xia R."/>
            <person name="Zhu S."/>
            <person name="Xu C."/>
            <person name="Xu H."/>
            <person name="Xu X."/>
            <person name="Cox K."/>
            <person name="Korf I."/>
            <person name="Meyers B.C."/>
            <person name="Michelmore R.W."/>
        </authorList>
    </citation>
    <scope>NUCLEOTIDE SEQUENCE [LARGE SCALE GENOMIC DNA]</scope>
    <source>
        <strain evidence="3">cv. Salinas</strain>
        <tissue evidence="2">Seedlings</tissue>
    </source>
</reference>
<comment type="caution">
    <text evidence="2">The sequence shown here is derived from an EMBL/GenBank/DDBJ whole genome shotgun (WGS) entry which is preliminary data.</text>
</comment>
<accession>A0A9R1XTM9</accession>
<protein>
    <submittedName>
        <fullName evidence="2">Uncharacterized protein</fullName>
    </submittedName>
</protein>
<dbReference type="EMBL" id="NBSK02000001">
    <property type="protein sequence ID" value="KAJ0227035.1"/>
    <property type="molecule type" value="Genomic_DNA"/>
</dbReference>
<dbReference type="AlphaFoldDB" id="A0A9R1XTM9"/>
<evidence type="ECO:0000313" key="2">
    <source>
        <dbReference type="EMBL" id="KAJ0227035.1"/>
    </source>
</evidence>
<organism evidence="2 3">
    <name type="scientific">Lactuca sativa</name>
    <name type="common">Garden lettuce</name>
    <dbReference type="NCBI Taxonomy" id="4236"/>
    <lineage>
        <taxon>Eukaryota</taxon>
        <taxon>Viridiplantae</taxon>
        <taxon>Streptophyta</taxon>
        <taxon>Embryophyta</taxon>
        <taxon>Tracheophyta</taxon>
        <taxon>Spermatophyta</taxon>
        <taxon>Magnoliopsida</taxon>
        <taxon>eudicotyledons</taxon>
        <taxon>Gunneridae</taxon>
        <taxon>Pentapetalae</taxon>
        <taxon>asterids</taxon>
        <taxon>campanulids</taxon>
        <taxon>Asterales</taxon>
        <taxon>Asteraceae</taxon>
        <taxon>Cichorioideae</taxon>
        <taxon>Cichorieae</taxon>
        <taxon>Lactucinae</taxon>
        <taxon>Lactuca</taxon>
    </lineage>
</organism>
<evidence type="ECO:0000313" key="3">
    <source>
        <dbReference type="Proteomes" id="UP000235145"/>
    </source>
</evidence>
<evidence type="ECO:0000256" key="1">
    <source>
        <dbReference type="SAM" id="MobiDB-lite"/>
    </source>
</evidence>